<dbReference type="Proteomes" id="UP001499841">
    <property type="component" value="Unassembled WGS sequence"/>
</dbReference>
<dbReference type="RefSeq" id="WP_345038155.1">
    <property type="nucleotide sequence ID" value="NZ_BAABBA010000003.1"/>
</dbReference>
<evidence type="ECO:0000313" key="2">
    <source>
        <dbReference type="EMBL" id="GAA4286550.1"/>
    </source>
</evidence>
<protein>
    <submittedName>
        <fullName evidence="2">Uncharacterized protein</fullName>
    </submittedName>
</protein>
<feature type="compositionally biased region" description="Acidic residues" evidence="1">
    <location>
        <begin position="10"/>
        <end position="19"/>
    </location>
</feature>
<sequence length="40" mass="4380">MAENPRLGDIGEEEEEIELEPLPKEVPVPETLPAPDEVPA</sequence>
<comment type="caution">
    <text evidence="2">The sequence shown here is derived from an EMBL/GenBank/DDBJ whole genome shotgun (WGS) entry which is preliminary data.</text>
</comment>
<evidence type="ECO:0000256" key="1">
    <source>
        <dbReference type="SAM" id="MobiDB-lite"/>
    </source>
</evidence>
<gene>
    <name evidence="2" type="ORF">GCM10022262_09090</name>
</gene>
<evidence type="ECO:0000313" key="3">
    <source>
        <dbReference type="Proteomes" id="UP001499841"/>
    </source>
</evidence>
<feature type="region of interest" description="Disordered" evidence="1">
    <location>
        <begin position="1"/>
        <end position="40"/>
    </location>
</feature>
<proteinExistence type="predicted"/>
<reference evidence="3" key="1">
    <citation type="journal article" date="2019" name="Int. J. Syst. Evol. Microbiol.">
        <title>The Global Catalogue of Microorganisms (GCM) 10K type strain sequencing project: providing services to taxonomists for standard genome sequencing and annotation.</title>
        <authorList>
            <consortium name="The Broad Institute Genomics Platform"/>
            <consortium name="The Broad Institute Genome Sequencing Center for Infectious Disease"/>
            <person name="Wu L."/>
            <person name="Ma J."/>
        </authorList>
    </citation>
    <scope>NUCLEOTIDE SEQUENCE [LARGE SCALE GENOMIC DNA]</scope>
    <source>
        <strain evidence="3">JCM 17459</strain>
    </source>
</reference>
<feature type="compositionally biased region" description="Pro residues" evidence="1">
    <location>
        <begin position="24"/>
        <end position="40"/>
    </location>
</feature>
<keyword evidence="3" id="KW-1185">Reference proteome</keyword>
<accession>A0ABP8ERB5</accession>
<dbReference type="EMBL" id="BAABBA010000003">
    <property type="protein sequence ID" value="GAA4286550.1"/>
    <property type="molecule type" value="Genomic_DNA"/>
</dbReference>
<name>A0ABP8ERB5_9MICO</name>
<organism evidence="2 3">
    <name type="scientific">Georgenia daeguensis</name>
    <dbReference type="NCBI Taxonomy" id="908355"/>
    <lineage>
        <taxon>Bacteria</taxon>
        <taxon>Bacillati</taxon>
        <taxon>Actinomycetota</taxon>
        <taxon>Actinomycetes</taxon>
        <taxon>Micrococcales</taxon>
        <taxon>Bogoriellaceae</taxon>
        <taxon>Georgenia</taxon>
    </lineage>
</organism>